<evidence type="ECO:0000313" key="1">
    <source>
        <dbReference type="EMBL" id="GAG92623.1"/>
    </source>
</evidence>
<comment type="caution">
    <text evidence="1">The sequence shown here is derived from an EMBL/GenBank/DDBJ whole genome shotgun (WGS) entry which is preliminary data.</text>
</comment>
<protein>
    <submittedName>
        <fullName evidence="1">Uncharacterized protein</fullName>
    </submittedName>
</protein>
<sequence>MVMEEIYLLTHHAGYSAEYIENIPVFKRRFYLNLLKQELMGIKEEQDRIASKTKHTVSSRRR</sequence>
<gene>
    <name evidence="1" type="ORF">S01H4_38571</name>
</gene>
<proteinExistence type="predicted"/>
<dbReference type="AlphaFoldDB" id="X1C890"/>
<name>X1C890_9ZZZZ</name>
<reference evidence="1" key="1">
    <citation type="journal article" date="2014" name="Front. Microbiol.">
        <title>High frequency of phylogenetically diverse reductive dehalogenase-homologous genes in deep subseafloor sedimentary metagenomes.</title>
        <authorList>
            <person name="Kawai M."/>
            <person name="Futagami T."/>
            <person name="Toyoda A."/>
            <person name="Takaki Y."/>
            <person name="Nishi S."/>
            <person name="Hori S."/>
            <person name="Arai W."/>
            <person name="Tsubouchi T."/>
            <person name="Morono Y."/>
            <person name="Uchiyama I."/>
            <person name="Ito T."/>
            <person name="Fujiyama A."/>
            <person name="Inagaki F."/>
            <person name="Takami H."/>
        </authorList>
    </citation>
    <scope>NUCLEOTIDE SEQUENCE</scope>
    <source>
        <strain evidence="1">Expedition CK06-06</strain>
    </source>
</reference>
<organism evidence="1">
    <name type="scientific">marine sediment metagenome</name>
    <dbReference type="NCBI Taxonomy" id="412755"/>
    <lineage>
        <taxon>unclassified sequences</taxon>
        <taxon>metagenomes</taxon>
        <taxon>ecological metagenomes</taxon>
    </lineage>
</organism>
<dbReference type="EMBL" id="BART01020814">
    <property type="protein sequence ID" value="GAG92623.1"/>
    <property type="molecule type" value="Genomic_DNA"/>
</dbReference>
<accession>X1C890</accession>